<keyword evidence="4" id="KW-1185">Reference proteome</keyword>
<dbReference type="NCBIfam" id="NF033665">
    <property type="entry name" value="PACE_efflu_PCE"/>
    <property type="match status" value="1"/>
</dbReference>
<feature type="transmembrane region" description="Helical" evidence="1">
    <location>
        <begin position="12"/>
        <end position="34"/>
    </location>
</feature>
<dbReference type="RefSeq" id="WP_188984491.1">
    <property type="nucleotide sequence ID" value="NZ_BMPO01000008.1"/>
</dbReference>
<reference evidence="3" key="2">
    <citation type="submission" date="2020-09" db="EMBL/GenBank/DDBJ databases">
        <authorList>
            <person name="Sun Q."/>
            <person name="Ohkuma M."/>
        </authorList>
    </citation>
    <scope>NUCLEOTIDE SEQUENCE</scope>
    <source>
        <strain evidence="3">JCM 30078</strain>
    </source>
</reference>
<dbReference type="EMBL" id="BMPO01000008">
    <property type="protein sequence ID" value="GGK03919.1"/>
    <property type="molecule type" value="Genomic_DNA"/>
</dbReference>
<organism evidence="3 4">
    <name type="scientific">Pseudomonas matsuisoli</name>
    <dbReference type="NCBI Taxonomy" id="1515666"/>
    <lineage>
        <taxon>Bacteria</taxon>
        <taxon>Pseudomonadati</taxon>
        <taxon>Pseudomonadota</taxon>
        <taxon>Gammaproteobacteria</taxon>
        <taxon>Pseudomonadales</taxon>
        <taxon>Pseudomonadaceae</taxon>
        <taxon>Pseudomonas</taxon>
    </lineage>
</organism>
<reference evidence="3" key="1">
    <citation type="journal article" date="2014" name="Int. J. Syst. Evol. Microbiol.">
        <title>Complete genome sequence of Corynebacterium casei LMG S-19264T (=DSM 44701T), isolated from a smear-ripened cheese.</title>
        <authorList>
            <consortium name="US DOE Joint Genome Institute (JGI-PGF)"/>
            <person name="Walter F."/>
            <person name="Albersmeier A."/>
            <person name="Kalinowski J."/>
            <person name="Ruckert C."/>
        </authorList>
    </citation>
    <scope>NUCLEOTIDE SEQUENCE</scope>
    <source>
        <strain evidence="3">JCM 30078</strain>
    </source>
</reference>
<feature type="transmembrane region" description="Helical" evidence="1">
    <location>
        <begin position="40"/>
        <end position="60"/>
    </location>
</feature>
<comment type="caution">
    <text evidence="3">The sequence shown here is derived from an EMBL/GenBank/DDBJ whole genome shotgun (WGS) entry which is preliminary data.</text>
</comment>
<feature type="transmembrane region" description="Helical" evidence="1">
    <location>
        <begin position="81"/>
        <end position="102"/>
    </location>
</feature>
<evidence type="ECO:0000313" key="3">
    <source>
        <dbReference type="EMBL" id="GGK03919.1"/>
    </source>
</evidence>
<keyword evidence="1" id="KW-0472">Membrane</keyword>
<name>A0A917Q0M4_9PSED</name>
<keyword evidence="1" id="KW-0812">Transmembrane</keyword>
<sequence>MLSVIQRSFTERLIHAALFELIAVLICAPALAWFTEKSLAHAGLLTLMFSVIAMLWNMAFNAGFDAAQQRLKFQRGLGMRLVHAVLFELGLIFLLVPLAAWWLSISLLAALVLDIGLILFFLPYTLAFNWGYDLLRVRLLERRTSASGRCPEA</sequence>
<dbReference type="Pfam" id="PF05232">
    <property type="entry name" value="BTP"/>
    <property type="match status" value="2"/>
</dbReference>
<evidence type="ECO:0000259" key="2">
    <source>
        <dbReference type="Pfam" id="PF05232"/>
    </source>
</evidence>
<gene>
    <name evidence="3" type="ORF">GCM10009304_32330</name>
</gene>
<accession>A0A917Q0M4</accession>
<dbReference type="InterPro" id="IPR007896">
    <property type="entry name" value="BTP_bacteria"/>
</dbReference>
<feature type="domain" description="Chlorhexidine efflux transporter" evidence="2">
    <location>
        <begin position="7"/>
        <end position="70"/>
    </location>
</feature>
<evidence type="ECO:0000256" key="1">
    <source>
        <dbReference type="SAM" id="Phobius"/>
    </source>
</evidence>
<dbReference type="AlphaFoldDB" id="A0A917Q0M4"/>
<feature type="domain" description="Chlorhexidine efflux transporter" evidence="2">
    <location>
        <begin position="75"/>
        <end position="136"/>
    </location>
</feature>
<feature type="transmembrane region" description="Helical" evidence="1">
    <location>
        <begin position="108"/>
        <end position="132"/>
    </location>
</feature>
<dbReference type="NCBIfam" id="NF033664">
    <property type="entry name" value="PACE_transport"/>
    <property type="match status" value="1"/>
</dbReference>
<proteinExistence type="predicted"/>
<keyword evidence="1" id="KW-1133">Transmembrane helix</keyword>
<dbReference type="Proteomes" id="UP000635983">
    <property type="component" value="Unassembled WGS sequence"/>
</dbReference>
<evidence type="ECO:0000313" key="4">
    <source>
        <dbReference type="Proteomes" id="UP000635983"/>
    </source>
</evidence>
<protein>
    <recommendedName>
        <fullName evidence="2">Chlorhexidine efflux transporter domain-containing protein</fullName>
    </recommendedName>
</protein>
<dbReference type="InterPro" id="IPR058208">
    <property type="entry name" value="PACE"/>
</dbReference>